<evidence type="ECO:0008006" key="8">
    <source>
        <dbReference type="Google" id="ProtNLM"/>
    </source>
</evidence>
<dbReference type="InterPro" id="IPR050446">
    <property type="entry name" value="FAD-oxidoreductase/Apoptosis"/>
</dbReference>
<dbReference type="PANTHER" id="PTHR43557">
    <property type="entry name" value="APOPTOSIS-INDUCING FACTOR 1"/>
    <property type="match status" value="1"/>
</dbReference>
<dbReference type="SUPFAM" id="SSF51905">
    <property type="entry name" value="FAD/NAD(P)-binding domain"/>
    <property type="match status" value="2"/>
</dbReference>
<dbReference type="InterPro" id="IPR036188">
    <property type="entry name" value="FAD/NAD-bd_sf"/>
</dbReference>
<accession>A0A381PG25</accession>
<dbReference type="GO" id="GO:0016651">
    <property type="term" value="F:oxidoreductase activity, acting on NAD(P)H"/>
    <property type="evidence" value="ECO:0007669"/>
    <property type="project" value="TreeGrafter"/>
</dbReference>
<keyword evidence="4" id="KW-0560">Oxidoreductase</keyword>
<keyword evidence="2" id="KW-0285">Flavoprotein</keyword>
<feature type="domain" description="FAD/NAD(P)-binding" evidence="5">
    <location>
        <begin position="63"/>
        <end position="359"/>
    </location>
</feature>
<dbReference type="Gene3D" id="3.50.50.60">
    <property type="entry name" value="FAD/NAD(P)-binding domain"/>
    <property type="match status" value="2"/>
</dbReference>
<dbReference type="SUPFAM" id="SSF55424">
    <property type="entry name" value="FAD/NAD-linked reductases, dimerisation (C-terminal) domain"/>
    <property type="match status" value="1"/>
</dbReference>
<dbReference type="PRINTS" id="PR00411">
    <property type="entry name" value="PNDRDTASEI"/>
</dbReference>
<evidence type="ECO:0000256" key="4">
    <source>
        <dbReference type="ARBA" id="ARBA00023002"/>
    </source>
</evidence>
<dbReference type="PANTHER" id="PTHR43557:SF2">
    <property type="entry name" value="RIESKE DOMAIN-CONTAINING PROTEIN-RELATED"/>
    <property type="match status" value="1"/>
</dbReference>
<dbReference type="InterPro" id="IPR028202">
    <property type="entry name" value="Reductase_C"/>
</dbReference>
<protein>
    <recommendedName>
        <fullName evidence="8">FAD/NAD(P)-binding domain-containing protein</fullName>
    </recommendedName>
</protein>
<organism evidence="7">
    <name type="scientific">marine metagenome</name>
    <dbReference type="NCBI Taxonomy" id="408172"/>
    <lineage>
        <taxon>unclassified sequences</taxon>
        <taxon>metagenomes</taxon>
        <taxon>ecological metagenomes</taxon>
    </lineage>
</organism>
<dbReference type="InterPro" id="IPR016156">
    <property type="entry name" value="FAD/NAD-linked_Rdtase_dimer_sf"/>
</dbReference>
<keyword evidence="3" id="KW-0274">FAD</keyword>
<reference evidence="7" key="1">
    <citation type="submission" date="2018-05" db="EMBL/GenBank/DDBJ databases">
        <authorList>
            <person name="Lanie J.A."/>
            <person name="Ng W.-L."/>
            <person name="Kazmierczak K.M."/>
            <person name="Andrzejewski T.M."/>
            <person name="Davidsen T.M."/>
            <person name="Wayne K.J."/>
            <person name="Tettelin H."/>
            <person name="Glass J.I."/>
            <person name="Rusch D."/>
            <person name="Podicherti R."/>
            <person name="Tsui H.-C.T."/>
            <person name="Winkler M.E."/>
        </authorList>
    </citation>
    <scope>NUCLEOTIDE SEQUENCE</scope>
</reference>
<comment type="cofactor">
    <cofactor evidence="1">
        <name>FAD</name>
        <dbReference type="ChEBI" id="CHEBI:57692"/>
    </cofactor>
</comment>
<proteinExistence type="predicted"/>
<dbReference type="PRINTS" id="PR00368">
    <property type="entry name" value="FADPNR"/>
</dbReference>
<name>A0A381PG25_9ZZZZ</name>
<dbReference type="Pfam" id="PF07992">
    <property type="entry name" value="Pyr_redox_2"/>
    <property type="match status" value="1"/>
</dbReference>
<evidence type="ECO:0000256" key="3">
    <source>
        <dbReference type="ARBA" id="ARBA00022827"/>
    </source>
</evidence>
<evidence type="ECO:0000256" key="1">
    <source>
        <dbReference type="ARBA" id="ARBA00001974"/>
    </source>
</evidence>
<dbReference type="GO" id="GO:0005737">
    <property type="term" value="C:cytoplasm"/>
    <property type="evidence" value="ECO:0007669"/>
    <property type="project" value="TreeGrafter"/>
</dbReference>
<evidence type="ECO:0000256" key="2">
    <source>
        <dbReference type="ARBA" id="ARBA00022630"/>
    </source>
</evidence>
<gene>
    <name evidence="7" type="ORF">METZ01_LOCUS18815</name>
</gene>
<evidence type="ECO:0000259" key="5">
    <source>
        <dbReference type="Pfam" id="PF07992"/>
    </source>
</evidence>
<evidence type="ECO:0000259" key="6">
    <source>
        <dbReference type="Pfam" id="PF14759"/>
    </source>
</evidence>
<dbReference type="EMBL" id="UINC01000972">
    <property type="protein sequence ID" value="SUZ65961.1"/>
    <property type="molecule type" value="Genomic_DNA"/>
</dbReference>
<dbReference type="InterPro" id="IPR023753">
    <property type="entry name" value="FAD/NAD-binding_dom"/>
</dbReference>
<feature type="domain" description="Reductase C-terminal" evidence="6">
    <location>
        <begin position="381"/>
        <end position="453"/>
    </location>
</feature>
<evidence type="ECO:0000313" key="7">
    <source>
        <dbReference type="EMBL" id="SUZ65961.1"/>
    </source>
</evidence>
<dbReference type="Gene3D" id="3.30.390.30">
    <property type="match status" value="1"/>
</dbReference>
<sequence>MSSICTGLFDRAQAQMDLDFSSCTSNRSQPHHPAWQMIICPALGSLPPHGQLTFEEEVKTVDQIVVVGASLGGIRACQNLRREGFEGELTLIGAEKHRPYDRPPLSKTMLATDQDPDELQLVTEDTLVDLDLNLLLGQPATGLDVNRQVVTVGEHEIRYEGLVIATGASARKLPKTADIDGVHVLRTVDDSVAIRQRLMPGASVVIVGAGFIGSEVAAAATTRGCEVTIVEAAAAPLIRGLGAEMGAACGDLHIAHAADLRLGVGVASVLGKDEVEGVALTDGSHLQADLVVVGIGAEPNTEWLTNSGLNIDDGVICDGTMNTGVRGVYAMGDVAKAPNAWLGPSPVRVEHWTAATEQAMLVAANLLHPEDSRVYDSVPFVWSDQYDDRIQVAGNTENADHVEVLLGSVDERAFVTGYRVGGALAGVMALNTIRPFVQYRRLLMSHASWDDALALAAELA</sequence>
<dbReference type="AlphaFoldDB" id="A0A381PG25"/>
<dbReference type="Pfam" id="PF14759">
    <property type="entry name" value="Reductase_C"/>
    <property type="match status" value="1"/>
</dbReference>